<sequence>MSARTSSRARRGASAAAAAALTAALTAVATVPASAVPPAATVTVAPAALSNDDTPNFAGTTDGLGGAVDITIDGATTSTPSDPVGGWEFESPALADGPHTYSVEYLGETIGSGTFTVDTEAALAVTPPVFERPDRHTTATSLTFGVTSEPGATVTYSLDGDEPVVVAGGTVQLSGLTEGFHSIDFAVVDAAGNHNGTSWDWTVDSSVVAPSVPATLSFAATVDEQTTIDLDDYVTAGTHAVTGFDAWTPDGEALGFQFDWEDTHVVTLYPRTAGTFTFTFSVWTEEGEQSNESTVSVEVAEAPLVSASWLAKPDASTTSTTARFAVATDPGATLEYVVDLPEGAQSVTPVEVDGTEFTLTGLAVGRHTIRVYAVAGGHYSQPLDYVWDVVATGSAPAQPTAPTAPAPSAPAPVLSKDAIPAAQIAQGIKRGATGPSVVIIQRIVGTPQDGVFGPATRAAVVAFQRTHGLVADGIVGPRTWAVLVQVANGGTTVRPAAAGPVSQALINRGITSGATGQAVILIQRAVGAQADGRFGPRTKAAVKAFQKAHGLVADGIVGRLTWAKILEVGAR</sequence>
<dbReference type="Pfam" id="PF01471">
    <property type="entry name" value="PG_binding_1"/>
    <property type="match status" value="2"/>
</dbReference>
<dbReference type="InterPro" id="IPR036366">
    <property type="entry name" value="PGBDSf"/>
</dbReference>
<dbReference type="InterPro" id="IPR006311">
    <property type="entry name" value="TAT_signal"/>
</dbReference>
<organism evidence="3 4">
    <name type="scientific">Cellulomonas septica</name>
    <dbReference type="NCBI Taxonomy" id="285080"/>
    <lineage>
        <taxon>Bacteria</taxon>
        <taxon>Bacillati</taxon>
        <taxon>Actinomycetota</taxon>
        <taxon>Actinomycetes</taxon>
        <taxon>Micrococcales</taxon>
        <taxon>Cellulomonadaceae</taxon>
        <taxon>Cellulomonas</taxon>
    </lineage>
</organism>
<keyword evidence="1" id="KW-0732">Signal</keyword>
<dbReference type="Gene3D" id="1.10.101.10">
    <property type="entry name" value="PGBD-like superfamily/PGBD"/>
    <property type="match status" value="2"/>
</dbReference>
<feature type="chain" id="PRO_5045185467" evidence="1">
    <location>
        <begin position="30"/>
        <end position="571"/>
    </location>
</feature>
<evidence type="ECO:0000313" key="3">
    <source>
        <dbReference type="EMBL" id="NKY38666.1"/>
    </source>
</evidence>
<evidence type="ECO:0000259" key="2">
    <source>
        <dbReference type="Pfam" id="PF01471"/>
    </source>
</evidence>
<reference evidence="3 4" key="1">
    <citation type="submission" date="2020-04" db="EMBL/GenBank/DDBJ databases">
        <title>MicrobeNet Type strains.</title>
        <authorList>
            <person name="Nicholson A.C."/>
        </authorList>
    </citation>
    <scope>NUCLEOTIDE SEQUENCE [LARGE SCALE GENOMIC DNA]</scope>
    <source>
        <strain evidence="3 4">ATCC BAA-787</strain>
    </source>
</reference>
<dbReference type="RefSeq" id="WP_168677713.1">
    <property type="nucleotide sequence ID" value="NZ_JAAXOY010000047.1"/>
</dbReference>
<protein>
    <submittedName>
        <fullName evidence="3">Peptidoglycan-binding protein</fullName>
    </submittedName>
</protein>
<dbReference type="EMBL" id="JAAXOY010000047">
    <property type="protein sequence ID" value="NKY38666.1"/>
    <property type="molecule type" value="Genomic_DNA"/>
</dbReference>
<dbReference type="SUPFAM" id="SSF47090">
    <property type="entry name" value="PGBD-like"/>
    <property type="match status" value="2"/>
</dbReference>
<feature type="domain" description="Peptidoglycan binding-like" evidence="2">
    <location>
        <begin position="447"/>
        <end position="483"/>
    </location>
</feature>
<dbReference type="InterPro" id="IPR002477">
    <property type="entry name" value="Peptidoglycan-bd-like"/>
</dbReference>
<dbReference type="InterPro" id="IPR036365">
    <property type="entry name" value="PGBD-like_sf"/>
</dbReference>
<keyword evidence="4" id="KW-1185">Reference proteome</keyword>
<name>A0ABX1JWH0_9CELL</name>
<accession>A0ABX1JWH0</accession>
<evidence type="ECO:0000313" key="4">
    <source>
        <dbReference type="Proteomes" id="UP000777774"/>
    </source>
</evidence>
<proteinExistence type="predicted"/>
<feature type="domain" description="Peptidoglycan binding-like" evidence="2">
    <location>
        <begin position="529"/>
        <end position="565"/>
    </location>
</feature>
<evidence type="ECO:0000256" key="1">
    <source>
        <dbReference type="SAM" id="SignalP"/>
    </source>
</evidence>
<gene>
    <name evidence="3" type="ORF">HGA02_03740</name>
</gene>
<dbReference type="Proteomes" id="UP000777774">
    <property type="component" value="Unassembled WGS sequence"/>
</dbReference>
<feature type="signal peptide" evidence="1">
    <location>
        <begin position="1"/>
        <end position="29"/>
    </location>
</feature>
<comment type="caution">
    <text evidence="3">The sequence shown here is derived from an EMBL/GenBank/DDBJ whole genome shotgun (WGS) entry which is preliminary data.</text>
</comment>
<dbReference type="PROSITE" id="PS51318">
    <property type="entry name" value="TAT"/>
    <property type="match status" value="1"/>
</dbReference>